<dbReference type="PANTHER" id="PTHR10773">
    <property type="entry name" value="DNA-DIRECTED RNA POLYMERASES I, II, AND III SUBUNIT RPABC2"/>
    <property type="match status" value="1"/>
</dbReference>
<organism evidence="2 3">
    <name type="scientific">Pyrocoelia pectoralis</name>
    <dbReference type="NCBI Taxonomy" id="417401"/>
    <lineage>
        <taxon>Eukaryota</taxon>
        <taxon>Metazoa</taxon>
        <taxon>Ecdysozoa</taxon>
        <taxon>Arthropoda</taxon>
        <taxon>Hexapoda</taxon>
        <taxon>Insecta</taxon>
        <taxon>Pterygota</taxon>
        <taxon>Neoptera</taxon>
        <taxon>Endopterygota</taxon>
        <taxon>Coleoptera</taxon>
        <taxon>Polyphaga</taxon>
        <taxon>Elateriformia</taxon>
        <taxon>Elateroidea</taxon>
        <taxon>Lampyridae</taxon>
        <taxon>Lampyrinae</taxon>
        <taxon>Pyrocoelia</taxon>
    </lineage>
</organism>
<gene>
    <name evidence="2" type="ORF">RI129_010792</name>
</gene>
<reference evidence="2 3" key="1">
    <citation type="journal article" date="2024" name="Insects">
        <title>An Improved Chromosome-Level Genome Assembly of the Firefly Pyrocoelia pectoralis.</title>
        <authorList>
            <person name="Fu X."/>
            <person name="Meyer-Rochow V.B."/>
            <person name="Ballantyne L."/>
            <person name="Zhu X."/>
        </authorList>
    </citation>
    <scope>NUCLEOTIDE SEQUENCE [LARGE SCALE GENOMIC DNA]</scope>
    <source>
        <strain evidence="2">XCY_ONT2</strain>
    </source>
</reference>
<dbReference type="PANTHER" id="PTHR10773:SF19">
    <property type="match status" value="1"/>
</dbReference>
<proteinExistence type="predicted"/>
<dbReference type="EMBL" id="JAVRBK010000008">
    <property type="protein sequence ID" value="KAK5639981.1"/>
    <property type="molecule type" value="Genomic_DNA"/>
</dbReference>
<evidence type="ECO:0000313" key="3">
    <source>
        <dbReference type="Proteomes" id="UP001329430"/>
    </source>
</evidence>
<feature type="region of interest" description="Disordered" evidence="1">
    <location>
        <begin position="253"/>
        <end position="274"/>
    </location>
</feature>
<protein>
    <submittedName>
        <fullName evidence="2">Uncharacterized protein</fullName>
    </submittedName>
</protein>
<evidence type="ECO:0000256" key="1">
    <source>
        <dbReference type="SAM" id="MobiDB-lite"/>
    </source>
</evidence>
<feature type="compositionally biased region" description="Acidic residues" evidence="1">
    <location>
        <begin position="259"/>
        <end position="274"/>
    </location>
</feature>
<evidence type="ECO:0000313" key="2">
    <source>
        <dbReference type="EMBL" id="KAK5639981.1"/>
    </source>
</evidence>
<dbReference type="Proteomes" id="UP001329430">
    <property type="component" value="Chromosome 8"/>
</dbReference>
<comment type="caution">
    <text evidence="2">The sequence shown here is derived from an EMBL/GenBank/DDBJ whole genome shotgun (WGS) entry which is preliminary data.</text>
</comment>
<name>A0AAN7ZGS8_9COLE</name>
<accession>A0AAN7ZGS8</accession>
<dbReference type="AlphaFoldDB" id="A0AAN7ZGS8"/>
<keyword evidence="3" id="KW-1185">Reference proteome</keyword>
<sequence length="274" mass="31329">MKGKNSSTCYLWDETIANRGGQEIGSCLYLHLKNLPAEITEINMYSDCCPGQNKNILIAVMLLTILHEFSLTGRQITINHKFLVPGHTHMEADTIHAAIEKTKKCTTANIHVPRDWANLIRPVPKNPPIKVVEVQQCQFLNFKQLLGGIFQHRKTTTMGSAVIWSQIRWIQYRTTDLGTVFYKNSVCPNEEFNILDLTRKRLRNVPMTQLVPISDTPLLLPSLKIQNLKELIPYIDANSRPYYETFLKTLSPSQTADEYYPDEEPPSNDDEDLV</sequence>